<dbReference type="NCBIfam" id="TIGR01764">
    <property type="entry name" value="excise"/>
    <property type="match status" value="1"/>
</dbReference>
<name>A0ABN1QQU6_9ACTN</name>
<dbReference type="InterPro" id="IPR009061">
    <property type="entry name" value="DNA-bd_dom_put_sf"/>
</dbReference>
<dbReference type="Pfam" id="PF12728">
    <property type="entry name" value="HTH_17"/>
    <property type="match status" value="1"/>
</dbReference>
<feature type="domain" description="Helix-turn-helix" evidence="1">
    <location>
        <begin position="11"/>
        <end position="60"/>
    </location>
</feature>
<dbReference type="SUPFAM" id="SSF46955">
    <property type="entry name" value="Putative DNA-binding domain"/>
    <property type="match status" value="1"/>
</dbReference>
<reference evidence="2 3" key="1">
    <citation type="journal article" date="2019" name="Int. J. Syst. Evol. Microbiol.">
        <title>The Global Catalogue of Microorganisms (GCM) 10K type strain sequencing project: providing services to taxonomists for standard genome sequencing and annotation.</title>
        <authorList>
            <consortium name="The Broad Institute Genomics Platform"/>
            <consortium name="The Broad Institute Genome Sequencing Center for Infectious Disease"/>
            <person name="Wu L."/>
            <person name="Ma J."/>
        </authorList>
    </citation>
    <scope>NUCLEOTIDE SEQUENCE [LARGE SCALE GENOMIC DNA]</scope>
    <source>
        <strain evidence="2 3">JCM 10696</strain>
    </source>
</reference>
<dbReference type="InterPro" id="IPR041657">
    <property type="entry name" value="HTH_17"/>
</dbReference>
<dbReference type="Proteomes" id="UP001500665">
    <property type="component" value="Unassembled WGS sequence"/>
</dbReference>
<protein>
    <recommendedName>
        <fullName evidence="1">Helix-turn-helix domain-containing protein</fullName>
    </recommendedName>
</protein>
<dbReference type="RefSeq" id="WP_425544092.1">
    <property type="nucleotide sequence ID" value="NZ_BAAAHH010000005.1"/>
</dbReference>
<proteinExistence type="predicted"/>
<evidence type="ECO:0000313" key="3">
    <source>
        <dbReference type="Proteomes" id="UP001500665"/>
    </source>
</evidence>
<gene>
    <name evidence="2" type="ORF">GCM10009550_20030</name>
</gene>
<accession>A0ABN1QQU6</accession>
<dbReference type="EMBL" id="BAAAHH010000005">
    <property type="protein sequence ID" value="GAA0945897.1"/>
    <property type="molecule type" value="Genomic_DNA"/>
</dbReference>
<dbReference type="InterPro" id="IPR010093">
    <property type="entry name" value="SinI_DNA-bd"/>
</dbReference>
<sequence length="63" mass="7329">MSDNTRPTSRLLNVEEVSNYLGVRTSWIYDNWKAEGIPFLRIGGQLRARYADLERWLDSQQAA</sequence>
<comment type="caution">
    <text evidence="2">The sequence shown here is derived from an EMBL/GenBank/DDBJ whole genome shotgun (WGS) entry which is preliminary data.</text>
</comment>
<organism evidence="2 3">
    <name type="scientific">Actinocorallia libanotica</name>
    <dbReference type="NCBI Taxonomy" id="46162"/>
    <lineage>
        <taxon>Bacteria</taxon>
        <taxon>Bacillati</taxon>
        <taxon>Actinomycetota</taxon>
        <taxon>Actinomycetes</taxon>
        <taxon>Streptosporangiales</taxon>
        <taxon>Thermomonosporaceae</taxon>
        <taxon>Actinocorallia</taxon>
    </lineage>
</organism>
<keyword evidence="3" id="KW-1185">Reference proteome</keyword>
<evidence type="ECO:0000259" key="1">
    <source>
        <dbReference type="Pfam" id="PF12728"/>
    </source>
</evidence>
<evidence type="ECO:0000313" key="2">
    <source>
        <dbReference type="EMBL" id="GAA0945897.1"/>
    </source>
</evidence>